<reference evidence="2 3" key="1">
    <citation type="submission" date="2018-04" db="EMBL/GenBank/DDBJ databases">
        <title>Genomic Encyclopedia of Type Strains, Phase III (KMG-III): the genomes of soil and plant-associated and newly described type strains.</title>
        <authorList>
            <person name="Whitman W."/>
        </authorList>
    </citation>
    <scope>NUCLEOTIDE SEQUENCE [LARGE SCALE GENOMIC DNA]</scope>
    <source>
        <strain evidence="2 3">NW12</strain>
    </source>
</reference>
<dbReference type="Gene3D" id="3.30.70.100">
    <property type="match status" value="1"/>
</dbReference>
<dbReference type="Proteomes" id="UP000240996">
    <property type="component" value="Unassembled WGS sequence"/>
</dbReference>
<keyword evidence="3" id="KW-1185">Reference proteome</keyword>
<keyword evidence="2" id="KW-0560">Oxidoreductase</keyword>
<dbReference type="GO" id="GO:0004497">
    <property type="term" value="F:monooxygenase activity"/>
    <property type="evidence" value="ECO:0007669"/>
    <property type="project" value="UniProtKB-KW"/>
</dbReference>
<dbReference type="PANTHER" id="PTHR33336">
    <property type="entry name" value="QUINOL MONOOXYGENASE YGIN-RELATED"/>
    <property type="match status" value="1"/>
</dbReference>
<accession>A0A2T4YLT4</accession>
<dbReference type="Pfam" id="PF03992">
    <property type="entry name" value="ABM"/>
    <property type="match status" value="1"/>
</dbReference>
<gene>
    <name evidence="2" type="ORF">C8J24_2572</name>
</gene>
<protein>
    <submittedName>
        <fullName evidence="2">Quinol monooxygenase YgiN</fullName>
    </submittedName>
</protein>
<dbReference type="PANTHER" id="PTHR33336:SF15">
    <property type="entry name" value="ABM DOMAIN-CONTAINING PROTEIN"/>
    <property type="match status" value="1"/>
</dbReference>
<dbReference type="InterPro" id="IPR050744">
    <property type="entry name" value="AI-2_Isomerase_LsrG"/>
</dbReference>
<feature type="domain" description="ABM" evidence="1">
    <location>
        <begin position="7"/>
        <end position="99"/>
    </location>
</feature>
<dbReference type="AlphaFoldDB" id="A0A2T4YLT4"/>
<comment type="caution">
    <text evidence="2">The sequence shown here is derived from an EMBL/GenBank/DDBJ whole genome shotgun (WGS) entry which is preliminary data.</text>
</comment>
<sequence>MTDTPTILIYATYRIQLSDVEAFRDIASRMASAARLRDDCVFLDVTEEVGAAGTFRLIEAWRDQAALNAHLSTPNFQAVFEKAGKLGIIDRQADAYSISGRAALDMPS</sequence>
<evidence type="ECO:0000313" key="2">
    <source>
        <dbReference type="EMBL" id="PTM44368.1"/>
    </source>
</evidence>
<evidence type="ECO:0000259" key="1">
    <source>
        <dbReference type="PROSITE" id="PS51725"/>
    </source>
</evidence>
<evidence type="ECO:0000313" key="3">
    <source>
        <dbReference type="Proteomes" id="UP000240996"/>
    </source>
</evidence>
<dbReference type="EMBL" id="PZZN01000003">
    <property type="protein sequence ID" value="PTM44368.1"/>
    <property type="molecule type" value="Genomic_DNA"/>
</dbReference>
<name>A0A2T4YLT4_9SPHN</name>
<organism evidence="2 3">
    <name type="scientific">Sphingomonas aerolata</name>
    <dbReference type="NCBI Taxonomy" id="185951"/>
    <lineage>
        <taxon>Bacteria</taxon>
        <taxon>Pseudomonadati</taxon>
        <taxon>Pseudomonadota</taxon>
        <taxon>Alphaproteobacteria</taxon>
        <taxon>Sphingomonadales</taxon>
        <taxon>Sphingomonadaceae</taxon>
        <taxon>Sphingomonas</taxon>
    </lineage>
</organism>
<dbReference type="RefSeq" id="WP_167396759.1">
    <property type="nucleotide sequence ID" value="NZ_PZZN01000003.1"/>
</dbReference>
<proteinExistence type="predicted"/>
<dbReference type="SUPFAM" id="SSF54909">
    <property type="entry name" value="Dimeric alpha+beta barrel"/>
    <property type="match status" value="1"/>
</dbReference>
<dbReference type="PROSITE" id="PS51725">
    <property type="entry name" value="ABM"/>
    <property type="match status" value="1"/>
</dbReference>
<dbReference type="InterPro" id="IPR007138">
    <property type="entry name" value="ABM_dom"/>
</dbReference>
<dbReference type="InterPro" id="IPR011008">
    <property type="entry name" value="Dimeric_a/b-barrel"/>
</dbReference>
<keyword evidence="2" id="KW-0503">Monooxygenase</keyword>